<gene>
    <name evidence="2" type="ORF">ABZV61_40330</name>
</gene>
<evidence type="ECO:0000313" key="3">
    <source>
        <dbReference type="Proteomes" id="UP001550044"/>
    </source>
</evidence>
<comment type="caution">
    <text evidence="2">The sequence shown here is derived from an EMBL/GenBank/DDBJ whole genome shotgun (WGS) entry which is preliminary data.</text>
</comment>
<organism evidence="2 3">
    <name type="scientific">Streptomyces sp. 900116325</name>
    <dbReference type="NCBI Taxonomy" id="3154295"/>
    <lineage>
        <taxon>Bacteria</taxon>
        <taxon>Bacillati</taxon>
        <taxon>Actinomycetota</taxon>
        <taxon>Actinomycetes</taxon>
        <taxon>Kitasatosporales</taxon>
        <taxon>Streptomycetaceae</taxon>
        <taxon>Streptomyces</taxon>
    </lineage>
</organism>
<evidence type="ECO:0000256" key="1">
    <source>
        <dbReference type="SAM" id="MobiDB-lite"/>
    </source>
</evidence>
<protein>
    <submittedName>
        <fullName evidence="2">Uncharacterized protein</fullName>
    </submittedName>
</protein>
<feature type="compositionally biased region" description="Pro residues" evidence="1">
    <location>
        <begin position="152"/>
        <end position="162"/>
    </location>
</feature>
<dbReference type="RefSeq" id="WP_356502280.1">
    <property type="nucleotide sequence ID" value="NZ_JBEXIP010000072.1"/>
</dbReference>
<reference evidence="2 3" key="1">
    <citation type="submission" date="2024-06" db="EMBL/GenBank/DDBJ databases">
        <title>The Natural Products Discovery Center: Release of the First 8490 Sequenced Strains for Exploring Actinobacteria Biosynthetic Diversity.</title>
        <authorList>
            <person name="Kalkreuter E."/>
            <person name="Kautsar S.A."/>
            <person name="Yang D."/>
            <person name="Bader C.D."/>
            <person name="Teijaro C.N."/>
            <person name="Fluegel L."/>
            <person name="Davis C.M."/>
            <person name="Simpson J.R."/>
            <person name="Lauterbach L."/>
            <person name="Steele A.D."/>
            <person name="Gui C."/>
            <person name="Meng S."/>
            <person name="Li G."/>
            <person name="Viehrig K."/>
            <person name="Ye F."/>
            <person name="Su P."/>
            <person name="Kiefer A.F."/>
            <person name="Nichols A."/>
            <person name="Cepeda A.J."/>
            <person name="Yan W."/>
            <person name="Fan B."/>
            <person name="Jiang Y."/>
            <person name="Adhikari A."/>
            <person name="Zheng C.-J."/>
            <person name="Schuster L."/>
            <person name="Cowan T.M."/>
            <person name="Smanski M.J."/>
            <person name="Chevrette M.G."/>
            <person name="De Carvalho L.P.S."/>
            <person name="Shen B."/>
        </authorList>
    </citation>
    <scope>NUCLEOTIDE SEQUENCE [LARGE SCALE GENOMIC DNA]</scope>
    <source>
        <strain evidence="2 3">NPDC005137</strain>
    </source>
</reference>
<proteinExistence type="predicted"/>
<keyword evidence="3" id="KW-1185">Reference proteome</keyword>
<feature type="region of interest" description="Disordered" evidence="1">
    <location>
        <begin position="145"/>
        <end position="195"/>
    </location>
</feature>
<sequence>MSPHYEVQVLLHRIGRWWAIDIPRLGLHAQCRTLEHAEDLARGLVADAVGAPPDVIVLDMVVPELEPVLSSVAEARHRRAAAVTAEDQAIAAAVQELVDKLRVSQGDAGRLLGMSLGEVARFTPPRRSATAIPGQQLAQGLAVADLPREGAAPPPRSPPGPAGQPRQAISPARPSWATPEDGTEGRGRQGYVSSG</sequence>
<accession>A0ABV2ULU7</accession>
<dbReference type="Proteomes" id="UP001550044">
    <property type="component" value="Unassembled WGS sequence"/>
</dbReference>
<name>A0ABV2ULU7_9ACTN</name>
<dbReference type="EMBL" id="JBEXIP010000072">
    <property type="protein sequence ID" value="MET8438817.1"/>
    <property type="molecule type" value="Genomic_DNA"/>
</dbReference>
<evidence type="ECO:0000313" key="2">
    <source>
        <dbReference type="EMBL" id="MET8438817.1"/>
    </source>
</evidence>